<dbReference type="EMBL" id="JARGEI010000014">
    <property type="protein sequence ID" value="KAJ8720246.1"/>
    <property type="molecule type" value="Genomic_DNA"/>
</dbReference>
<evidence type="ECO:0000313" key="3">
    <source>
        <dbReference type="Proteomes" id="UP001231518"/>
    </source>
</evidence>
<reference evidence="2" key="1">
    <citation type="submission" date="2023-03" db="EMBL/GenBank/DDBJ databases">
        <title>Chromosome-level genomes of two armyworms, Mythimna separata and Mythimna loreyi, provide insights into the biosynthesis and reception of sex pheromones.</title>
        <authorList>
            <person name="Zhao H."/>
        </authorList>
    </citation>
    <scope>NUCLEOTIDE SEQUENCE</scope>
    <source>
        <strain evidence="2">BeijingLab</strain>
        <tissue evidence="2">Pupa</tissue>
    </source>
</reference>
<gene>
    <name evidence="2" type="ORF">PYW07_012289</name>
</gene>
<keyword evidence="3" id="KW-1185">Reference proteome</keyword>
<feature type="coiled-coil region" evidence="1">
    <location>
        <begin position="124"/>
        <end position="186"/>
    </location>
</feature>
<sequence>MGEKVENLTNDVELNNSEITFDNFTILKEFGNIINLVRNEDFLETVPKAKLRRVKWMPMFNCLKQGILDEMVQELSSMWEYENMPQKLEILEKQKEKFMEMETDKVLWRPQLAEVKAQLRASDVANLKKQKVLLESLAKEYETRVNRIKKILAAKRGYLKALQLDIQKYQRRNEDLILKINDKLENHHNLIKNTLVDKIDIEEIDWKEKDMEIDEIN</sequence>
<evidence type="ECO:0000256" key="1">
    <source>
        <dbReference type="SAM" id="Coils"/>
    </source>
</evidence>
<name>A0AAD7YKX4_MYTSE</name>
<comment type="caution">
    <text evidence="2">The sequence shown here is derived from an EMBL/GenBank/DDBJ whole genome shotgun (WGS) entry which is preliminary data.</text>
</comment>
<organism evidence="2 3">
    <name type="scientific">Mythimna separata</name>
    <name type="common">Oriental armyworm</name>
    <name type="synonym">Pseudaletia separata</name>
    <dbReference type="NCBI Taxonomy" id="271217"/>
    <lineage>
        <taxon>Eukaryota</taxon>
        <taxon>Metazoa</taxon>
        <taxon>Ecdysozoa</taxon>
        <taxon>Arthropoda</taxon>
        <taxon>Hexapoda</taxon>
        <taxon>Insecta</taxon>
        <taxon>Pterygota</taxon>
        <taxon>Neoptera</taxon>
        <taxon>Endopterygota</taxon>
        <taxon>Lepidoptera</taxon>
        <taxon>Glossata</taxon>
        <taxon>Ditrysia</taxon>
        <taxon>Noctuoidea</taxon>
        <taxon>Noctuidae</taxon>
        <taxon>Noctuinae</taxon>
        <taxon>Hadenini</taxon>
        <taxon>Mythimna</taxon>
    </lineage>
</organism>
<proteinExistence type="predicted"/>
<evidence type="ECO:0000313" key="2">
    <source>
        <dbReference type="EMBL" id="KAJ8720246.1"/>
    </source>
</evidence>
<dbReference type="Proteomes" id="UP001231518">
    <property type="component" value="Chromosome 3"/>
</dbReference>
<protein>
    <submittedName>
        <fullName evidence="2">Uncharacterized protein</fullName>
    </submittedName>
</protein>
<accession>A0AAD7YKX4</accession>
<keyword evidence="1" id="KW-0175">Coiled coil</keyword>
<dbReference type="AlphaFoldDB" id="A0AAD7YKX4"/>